<dbReference type="Gene3D" id="3.30.910.20">
    <property type="entry name" value="Skp domain"/>
    <property type="match status" value="1"/>
</dbReference>
<dbReference type="AlphaFoldDB" id="A0A2A4CND9"/>
<dbReference type="GO" id="GO:0051082">
    <property type="term" value="F:unfolded protein binding"/>
    <property type="evidence" value="ECO:0007669"/>
    <property type="project" value="InterPro"/>
</dbReference>
<dbReference type="InterPro" id="IPR005632">
    <property type="entry name" value="Chaperone_Skp"/>
</dbReference>
<keyword evidence="2" id="KW-0732">Signal</keyword>
<reference evidence="3 4" key="1">
    <citation type="submission" date="2017-09" db="EMBL/GenBank/DDBJ databases">
        <title>A multilocus sequence analysis scheme for characterization of bacteria in the genus Thioclava.</title>
        <authorList>
            <person name="Liu Y."/>
            <person name="Shao Z."/>
        </authorList>
    </citation>
    <scope>NUCLEOTIDE SEQUENCE [LARGE SCALE GENOMIC DNA]</scope>
    <source>
        <strain evidence="3 4">CAU 1312</strain>
    </source>
</reference>
<proteinExistence type="predicted"/>
<name>A0A2A4CND9_9RHOB</name>
<evidence type="ECO:0000313" key="3">
    <source>
        <dbReference type="EMBL" id="PCD75798.1"/>
    </source>
</evidence>
<comment type="caution">
    <text evidence="3">The sequence shown here is derived from an EMBL/GenBank/DDBJ whole genome shotgun (WGS) entry which is preliminary data.</text>
</comment>
<gene>
    <name evidence="3" type="ORF">CLN94_11600</name>
</gene>
<dbReference type="Pfam" id="PF03938">
    <property type="entry name" value="OmpH"/>
    <property type="match status" value="1"/>
</dbReference>
<evidence type="ECO:0000313" key="4">
    <source>
        <dbReference type="Proteomes" id="UP000243507"/>
    </source>
</evidence>
<feature type="signal peptide" evidence="2">
    <location>
        <begin position="1"/>
        <end position="26"/>
    </location>
</feature>
<feature type="chain" id="PRO_5012313982" description="Outer membrane chaperone Skp" evidence="2">
    <location>
        <begin position="27"/>
        <end position="222"/>
    </location>
</feature>
<evidence type="ECO:0008006" key="5">
    <source>
        <dbReference type="Google" id="ProtNLM"/>
    </source>
</evidence>
<dbReference type="SUPFAM" id="SSF111384">
    <property type="entry name" value="OmpH-like"/>
    <property type="match status" value="1"/>
</dbReference>
<evidence type="ECO:0000256" key="1">
    <source>
        <dbReference type="SAM" id="MobiDB-lite"/>
    </source>
</evidence>
<accession>A0A2A4CND9</accession>
<protein>
    <recommendedName>
        <fullName evidence="5">Outer membrane chaperone Skp</fullName>
    </recommendedName>
</protein>
<dbReference type="SMART" id="SM00935">
    <property type="entry name" value="OmpH"/>
    <property type="match status" value="1"/>
</dbReference>
<feature type="region of interest" description="Disordered" evidence="1">
    <location>
        <begin position="184"/>
        <end position="222"/>
    </location>
</feature>
<sequence length="222" mass="23589">MASPMRLALVLAVGLGLLAGPGGVAAQEQAAPRATQQILTLDWDRLYEGSTWGKRVVRDVAEASRALNTENNRIADALVAEERALTEQRATMELAAFRAAAEAFDKRATEIRAAQKAKAQALQARLDQERGAFIQATLPILDELLVARGAAIVLDRRVIIRGLADLDVTAELVRLVDERVGDGAGVVSEDAARETSAPTEAPMPVPEPTSPAEATPDPAPQN</sequence>
<dbReference type="InterPro" id="IPR024930">
    <property type="entry name" value="Skp_dom_sf"/>
</dbReference>
<dbReference type="EMBL" id="NTJD01000009">
    <property type="protein sequence ID" value="PCD75798.1"/>
    <property type="molecule type" value="Genomic_DNA"/>
</dbReference>
<keyword evidence="4" id="KW-1185">Reference proteome</keyword>
<dbReference type="Proteomes" id="UP000243507">
    <property type="component" value="Unassembled WGS sequence"/>
</dbReference>
<dbReference type="OrthoDB" id="7868372at2"/>
<evidence type="ECO:0000256" key="2">
    <source>
        <dbReference type="SAM" id="SignalP"/>
    </source>
</evidence>
<organism evidence="3 4">
    <name type="scientific">Pseudothioclava arenosa</name>
    <dbReference type="NCBI Taxonomy" id="1795308"/>
    <lineage>
        <taxon>Bacteria</taxon>
        <taxon>Pseudomonadati</taxon>
        <taxon>Pseudomonadota</taxon>
        <taxon>Alphaproteobacteria</taxon>
        <taxon>Rhodobacterales</taxon>
        <taxon>Paracoccaceae</taxon>
        <taxon>Pseudothioclava</taxon>
    </lineage>
</organism>